<dbReference type="Gene3D" id="1.10.760.10">
    <property type="entry name" value="Cytochrome c-like domain"/>
    <property type="match status" value="1"/>
</dbReference>
<evidence type="ECO:0000256" key="3">
    <source>
        <dbReference type="ARBA" id="ARBA00023004"/>
    </source>
</evidence>
<name>A0ABS0Z8B4_9GAMM</name>
<accession>A0ABS0Z8B4</accession>
<dbReference type="InterPro" id="IPR036909">
    <property type="entry name" value="Cyt_c-like_dom_sf"/>
</dbReference>
<evidence type="ECO:0000256" key="2">
    <source>
        <dbReference type="ARBA" id="ARBA00022723"/>
    </source>
</evidence>
<evidence type="ECO:0000313" key="6">
    <source>
        <dbReference type="EMBL" id="MBJ7549902.1"/>
    </source>
</evidence>
<keyword evidence="3 4" id="KW-0408">Iron</keyword>
<keyword evidence="1 4" id="KW-0349">Heme</keyword>
<keyword evidence="7" id="KW-1185">Reference proteome</keyword>
<feature type="domain" description="Cytochrome c" evidence="5">
    <location>
        <begin position="24"/>
        <end position="102"/>
    </location>
</feature>
<sequence>MKTLIMVLGMVLLSGCSDQNLEKTDLQNGKELFGLYCASCHKETGNGQFLLGIPRNNDTHMSINEVASLIRVGHKDLDNMPTFPQLSSPQAYAISSYLKHKLGAQ</sequence>
<dbReference type="PROSITE" id="PS51257">
    <property type="entry name" value="PROKAR_LIPOPROTEIN"/>
    <property type="match status" value="1"/>
</dbReference>
<dbReference type="SUPFAM" id="SSF46626">
    <property type="entry name" value="Cytochrome c"/>
    <property type="match status" value="1"/>
</dbReference>
<evidence type="ECO:0000256" key="1">
    <source>
        <dbReference type="ARBA" id="ARBA00022617"/>
    </source>
</evidence>
<proteinExistence type="predicted"/>
<reference evidence="6 7" key="1">
    <citation type="submission" date="2020-12" db="EMBL/GenBank/DDBJ databases">
        <title>Comparative genome analysis of fungal antagonists Marinomonas ostreistagni 398 and M. spartinae 468.</title>
        <authorList>
            <person name="Fields J.L."/>
            <person name="Mavrodi O.V."/>
            <person name="Biber P.D."/>
            <person name="Indest K.J."/>
            <person name="Mavrodi D.V."/>
        </authorList>
    </citation>
    <scope>NUCLEOTIDE SEQUENCE [LARGE SCALE GENOMIC DNA]</scope>
    <source>
        <strain evidence="6 7">USM7</strain>
    </source>
</reference>
<dbReference type="EMBL" id="JAEMUH010000003">
    <property type="protein sequence ID" value="MBJ7549902.1"/>
    <property type="molecule type" value="Genomic_DNA"/>
</dbReference>
<dbReference type="InterPro" id="IPR009056">
    <property type="entry name" value="Cyt_c-like_dom"/>
</dbReference>
<evidence type="ECO:0000256" key="4">
    <source>
        <dbReference type="PROSITE-ProRule" id="PRU00433"/>
    </source>
</evidence>
<organism evidence="6 7">
    <name type="scientific">Marinomonas ostreistagni</name>
    <dbReference type="NCBI Taxonomy" id="359209"/>
    <lineage>
        <taxon>Bacteria</taxon>
        <taxon>Pseudomonadati</taxon>
        <taxon>Pseudomonadota</taxon>
        <taxon>Gammaproteobacteria</taxon>
        <taxon>Oceanospirillales</taxon>
        <taxon>Oceanospirillaceae</taxon>
        <taxon>Marinomonas</taxon>
    </lineage>
</organism>
<dbReference type="Proteomes" id="UP000598488">
    <property type="component" value="Unassembled WGS sequence"/>
</dbReference>
<evidence type="ECO:0000259" key="5">
    <source>
        <dbReference type="PROSITE" id="PS51007"/>
    </source>
</evidence>
<comment type="caution">
    <text evidence="6">The sequence shown here is derived from an EMBL/GenBank/DDBJ whole genome shotgun (WGS) entry which is preliminary data.</text>
</comment>
<evidence type="ECO:0000313" key="7">
    <source>
        <dbReference type="Proteomes" id="UP000598488"/>
    </source>
</evidence>
<keyword evidence="2 4" id="KW-0479">Metal-binding</keyword>
<protein>
    <submittedName>
        <fullName evidence="6">Cytochrome c</fullName>
    </submittedName>
</protein>
<dbReference type="RefSeq" id="WP_199461434.1">
    <property type="nucleotide sequence ID" value="NZ_JAEMUH010000003.1"/>
</dbReference>
<gene>
    <name evidence="6" type="ORF">JHD44_04355</name>
</gene>
<dbReference type="PROSITE" id="PS51007">
    <property type="entry name" value="CYTC"/>
    <property type="match status" value="1"/>
</dbReference>
<dbReference type="Pfam" id="PF13442">
    <property type="entry name" value="Cytochrome_CBB3"/>
    <property type="match status" value="1"/>
</dbReference>